<organism evidence="1 2">
    <name type="scientific">Heterostelium pallidum (strain ATCC 26659 / Pp 5 / PN500)</name>
    <name type="common">Cellular slime mold</name>
    <name type="synonym">Polysphondylium pallidum</name>
    <dbReference type="NCBI Taxonomy" id="670386"/>
    <lineage>
        <taxon>Eukaryota</taxon>
        <taxon>Amoebozoa</taxon>
        <taxon>Evosea</taxon>
        <taxon>Eumycetozoa</taxon>
        <taxon>Dictyostelia</taxon>
        <taxon>Acytosteliales</taxon>
        <taxon>Acytosteliaceae</taxon>
        <taxon>Heterostelium</taxon>
    </lineage>
</organism>
<proteinExistence type="predicted"/>
<dbReference type="PANTHER" id="PTHR15615">
    <property type="match status" value="1"/>
</dbReference>
<dbReference type="Gene3D" id="1.10.472.10">
    <property type="entry name" value="Cyclin-like"/>
    <property type="match status" value="1"/>
</dbReference>
<accession>D3B8H6</accession>
<comment type="caution">
    <text evidence="1">The sequence shown here is derived from an EMBL/GenBank/DDBJ whole genome shotgun (WGS) entry which is preliminary data.</text>
</comment>
<dbReference type="AlphaFoldDB" id="D3B8H6"/>
<dbReference type="InterPro" id="IPR013922">
    <property type="entry name" value="Cyclin_PHO80-like"/>
</dbReference>
<reference evidence="1 2" key="1">
    <citation type="journal article" date="2011" name="Genome Res.">
        <title>Phylogeny-wide analysis of social amoeba genomes highlights ancient origins for complex intercellular communication.</title>
        <authorList>
            <person name="Heidel A.J."/>
            <person name="Lawal H.M."/>
            <person name="Felder M."/>
            <person name="Schilde C."/>
            <person name="Helps N.R."/>
            <person name="Tunggal B."/>
            <person name="Rivero F."/>
            <person name="John U."/>
            <person name="Schleicher M."/>
            <person name="Eichinger L."/>
            <person name="Platzer M."/>
            <person name="Noegel A.A."/>
            <person name="Schaap P."/>
            <person name="Gloeckner G."/>
        </authorList>
    </citation>
    <scope>NUCLEOTIDE SEQUENCE [LARGE SCALE GENOMIC DNA]</scope>
    <source>
        <strain evidence="2">ATCC 26659 / Pp 5 / PN500</strain>
    </source>
</reference>
<name>D3B8H6_HETP5</name>
<evidence type="ECO:0000313" key="2">
    <source>
        <dbReference type="Proteomes" id="UP000001396"/>
    </source>
</evidence>
<evidence type="ECO:0000313" key="1">
    <source>
        <dbReference type="EMBL" id="EFA82344.1"/>
    </source>
</evidence>
<dbReference type="GeneID" id="31360256"/>
<dbReference type="GO" id="GO:0000307">
    <property type="term" value="C:cyclin-dependent protein kinase holoenzyme complex"/>
    <property type="evidence" value="ECO:0007669"/>
    <property type="project" value="TreeGrafter"/>
</dbReference>
<dbReference type="PANTHER" id="PTHR15615:SF35">
    <property type="entry name" value="CYCLIN N-TERMINAL DOMAIN-CONTAINING PROTEIN"/>
    <property type="match status" value="1"/>
</dbReference>
<dbReference type="Proteomes" id="UP000001396">
    <property type="component" value="Unassembled WGS sequence"/>
</dbReference>
<dbReference type="EMBL" id="ADBJ01000020">
    <property type="protein sequence ID" value="EFA82344.1"/>
    <property type="molecule type" value="Genomic_DNA"/>
</dbReference>
<dbReference type="RefSeq" id="XP_020434461.1">
    <property type="nucleotide sequence ID" value="XM_020575666.1"/>
</dbReference>
<dbReference type="GO" id="GO:0019901">
    <property type="term" value="F:protein kinase binding"/>
    <property type="evidence" value="ECO:0007669"/>
    <property type="project" value="InterPro"/>
</dbReference>
<keyword evidence="2" id="KW-1185">Reference proteome</keyword>
<dbReference type="GO" id="GO:0005634">
    <property type="term" value="C:nucleus"/>
    <property type="evidence" value="ECO:0007669"/>
    <property type="project" value="TreeGrafter"/>
</dbReference>
<dbReference type="InParanoid" id="D3B8H6"/>
<gene>
    <name evidence="1" type="ORF">PPL_04769</name>
</gene>
<sequence length="181" mass="21324">MTSISLKSLTLNQQLFKKIYFNIKGKQKSSAEYKLLGHNIYQWLLYYDPNYTKNILLSKLMEDIEDILDTILGILEFMKAPSSLLSHIICNANKFLRRTGIMHSQLFNLLLTSTIVTIKFWSESIPMRNSMFADIFRFEVKDINVMERRFLIGIDYKLAITEKQIEIFFRLMSTSEKKQSK</sequence>
<protein>
    <recommendedName>
        <fullName evidence="3">Cyclin N-terminal domain-containing protein</fullName>
    </recommendedName>
</protein>
<dbReference type="Pfam" id="PF08613">
    <property type="entry name" value="Cyclin"/>
    <property type="match status" value="1"/>
</dbReference>
<evidence type="ECO:0008006" key="3">
    <source>
        <dbReference type="Google" id="ProtNLM"/>
    </source>
</evidence>
<dbReference type="GO" id="GO:0016538">
    <property type="term" value="F:cyclin-dependent protein serine/threonine kinase regulator activity"/>
    <property type="evidence" value="ECO:0007669"/>
    <property type="project" value="TreeGrafter"/>
</dbReference>